<evidence type="ECO:0000313" key="2">
    <source>
        <dbReference type="EMBL" id="KKU21195.1"/>
    </source>
</evidence>
<dbReference type="Proteomes" id="UP000034107">
    <property type="component" value="Unassembled WGS sequence"/>
</dbReference>
<keyword evidence="1" id="KW-1133">Transmembrane helix</keyword>
<protein>
    <submittedName>
        <fullName evidence="2">Uncharacterized protein</fullName>
    </submittedName>
</protein>
<feature type="transmembrane region" description="Helical" evidence="1">
    <location>
        <begin position="6"/>
        <end position="33"/>
    </location>
</feature>
<keyword evidence="1" id="KW-0472">Membrane</keyword>
<evidence type="ECO:0000256" key="1">
    <source>
        <dbReference type="SAM" id="Phobius"/>
    </source>
</evidence>
<evidence type="ECO:0000313" key="3">
    <source>
        <dbReference type="Proteomes" id="UP000034107"/>
    </source>
</evidence>
<sequence length="43" mass="4579">SIALGASIGVLALNLFSVEKIFFVVVVVILFGLQQSLSLKDTK</sequence>
<feature type="non-terminal residue" evidence="2">
    <location>
        <position position="1"/>
    </location>
</feature>
<organism evidence="2 3">
    <name type="scientific">Candidatus Nomurabacteria bacterium GW2011_GWA1_46_11</name>
    <dbReference type="NCBI Taxonomy" id="1618732"/>
    <lineage>
        <taxon>Bacteria</taxon>
        <taxon>Candidatus Nomuraibacteriota</taxon>
    </lineage>
</organism>
<dbReference type="AlphaFoldDB" id="A0A0G1RJU5"/>
<comment type="caution">
    <text evidence="2">The sequence shown here is derived from an EMBL/GenBank/DDBJ whole genome shotgun (WGS) entry which is preliminary data.</text>
</comment>
<proteinExistence type="predicted"/>
<dbReference type="EMBL" id="LCLS01000020">
    <property type="protein sequence ID" value="KKU21195.1"/>
    <property type="molecule type" value="Genomic_DNA"/>
</dbReference>
<gene>
    <name evidence="2" type="ORF">UX31_C0020G0001</name>
</gene>
<reference evidence="2 3" key="1">
    <citation type="journal article" date="2015" name="Nature">
        <title>rRNA introns, odd ribosomes, and small enigmatic genomes across a large radiation of phyla.</title>
        <authorList>
            <person name="Brown C.T."/>
            <person name="Hug L.A."/>
            <person name="Thomas B.C."/>
            <person name="Sharon I."/>
            <person name="Castelle C.J."/>
            <person name="Singh A."/>
            <person name="Wilkins M.J."/>
            <person name="Williams K.H."/>
            <person name="Banfield J.F."/>
        </authorList>
    </citation>
    <scope>NUCLEOTIDE SEQUENCE [LARGE SCALE GENOMIC DNA]</scope>
</reference>
<keyword evidence="1" id="KW-0812">Transmembrane</keyword>
<name>A0A0G1RJU5_9BACT</name>
<accession>A0A0G1RJU5</accession>